<dbReference type="AlphaFoldDB" id="A0A7V3ZX06"/>
<evidence type="ECO:0000256" key="5">
    <source>
        <dbReference type="ARBA" id="ARBA00022840"/>
    </source>
</evidence>
<dbReference type="GO" id="GO:0005524">
    <property type="term" value="F:ATP binding"/>
    <property type="evidence" value="ECO:0007669"/>
    <property type="project" value="UniProtKB-KW"/>
</dbReference>
<protein>
    <recommendedName>
        <fullName evidence="9">Glutamine synthetase</fullName>
        <ecNumber evidence="9">6.3.1.2</ecNumber>
    </recommendedName>
</protein>
<dbReference type="InterPro" id="IPR008146">
    <property type="entry name" value="Gln_synth_cat_dom"/>
</dbReference>
<evidence type="ECO:0000256" key="6">
    <source>
        <dbReference type="ARBA" id="ARBA00022842"/>
    </source>
</evidence>
<dbReference type="PROSITE" id="PS51987">
    <property type="entry name" value="GS_CATALYTIC"/>
    <property type="match status" value="1"/>
</dbReference>
<dbReference type="GO" id="GO:0006542">
    <property type="term" value="P:glutamine biosynthetic process"/>
    <property type="evidence" value="ECO:0007669"/>
    <property type="project" value="InterPro"/>
</dbReference>
<dbReference type="SMART" id="SM01230">
    <property type="entry name" value="Gln-synt_C"/>
    <property type="match status" value="1"/>
</dbReference>
<evidence type="ECO:0000256" key="7">
    <source>
        <dbReference type="PROSITE-ProRule" id="PRU01330"/>
    </source>
</evidence>
<evidence type="ECO:0000256" key="4">
    <source>
        <dbReference type="ARBA" id="ARBA00022741"/>
    </source>
</evidence>
<dbReference type="InterPro" id="IPR027302">
    <property type="entry name" value="Gln_synth_N_conserv_site"/>
</dbReference>
<evidence type="ECO:0000256" key="9">
    <source>
        <dbReference type="RuleBase" id="RU004356"/>
    </source>
</evidence>
<dbReference type="PROSITE" id="PS00180">
    <property type="entry name" value="GLNA_1"/>
    <property type="match status" value="1"/>
</dbReference>
<dbReference type="Gene3D" id="3.10.20.70">
    <property type="entry name" value="Glutamine synthetase, N-terminal domain"/>
    <property type="match status" value="1"/>
</dbReference>
<gene>
    <name evidence="12" type="ORF">ENU66_00845</name>
</gene>
<dbReference type="PANTHER" id="PTHR43785:SF12">
    <property type="entry name" value="TYPE-1 GLUTAMINE SYNTHETASE 2"/>
    <property type="match status" value="1"/>
</dbReference>
<comment type="catalytic activity">
    <reaction evidence="9">
        <text>L-glutamate + NH4(+) + ATP = L-glutamine + ADP + phosphate + H(+)</text>
        <dbReference type="Rhea" id="RHEA:16169"/>
        <dbReference type="ChEBI" id="CHEBI:15378"/>
        <dbReference type="ChEBI" id="CHEBI:28938"/>
        <dbReference type="ChEBI" id="CHEBI:29985"/>
        <dbReference type="ChEBI" id="CHEBI:30616"/>
        <dbReference type="ChEBI" id="CHEBI:43474"/>
        <dbReference type="ChEBI" id="CHEBI:58359"/>
        <dbReference type="ChEBI" id="CHEBI:456216"/>
        <dbReference type="EC" id="6.3.1.2"/>
    </reaction>
</comment>
<comment type="caution">
    <text evidence="12">The sequence shown here is derived from an EMBL/GenBank/DDBJ whole genome shotgun (WGS) entry which is preliminary data.</text>
</comment>
<keyword evidence="3 9" id="KW-0436">Ligase</keyword>
<dbReference type="InterPro" id="IPR036651">
    <property type="entry name" value="Gln_synt_N_sf"/>
</dbReference>
<dbReference type="Pfam" id="PF00120">
    <property type="entry name" value="Gln-synt_C"/>
    <property type="match status" value="1"/>
</dbReference>
<feature type="domain" description="GS beta-grasp" evidence="10">
    <location>
        <begin position="20"/>
        <end position="109"/>
    </location>
</feature>
<organism evidence="12">
    <name type="scientific">candidate division WOR-3 bacterium</name>
    <dbReference type="NCBI Taxonomy" id="2052148"/>
    <lineage>
        <taxon>Bacteria</taxon>
        <taxon>Bacteria division WOR-3</taxon>
    </lineage>
</organism>
<evidence type="ECO:0000256" key="1">
    <source>
        <dbReference type="ARBA" id="ARBA00001946"/>
    </source>
</evidence>
<evidence type="ECO:0000256" key="3">
    <source>
        <dbReference type="ARBA" id="ARBA00022598"/>
    </source>
</evidence>
<dbReference type="Pfam" id="PF03951">
    <property type="entry name" value="Gln-synt_N"/>
    <property type="match status" value="1"/>
</dbReference>
<reference evidence="12" key="1">
    <citation type="journal article" date="2020" name="mSystems">
        <title>Genome- and Community-Level Interaction Insights into Carbon Utilization and Element Cycling Functions of Hydrothermarchaeota in Hydrothermal Sediment.</title>
        <authorList>
            <person name="Zhou Z."/>
            <person name="Liu Y."/>
            <person name="Xu W."/>
            <person name="Pan J."/>
            <person name="Luo Z.H."/>
            <person name="Li M."/>
        </authorList>
    </citation>
    <scope>NUCLEOTIDE SEQUENCE [LARGE SCALE GENOMIC DNA]</scope>
    <source>
        <strain evidence="12">SpSt-69</strain>
    </source>
</reference>
<evidence type="ECO:0000259" key="11">
    <source>
        <dbReference type="PROSITE" id="PS51987"/>
    </source>
</evidence>
<comment type="cofactor">
    <cofactor evidence="1">
        <name>Mg(2+)</name>
        <dbReference type="ChEBI" id="CHEBI:18420"/>
    </cofactor>
</comment>
<dbReference type="PROSITE" id="PS51986">
    <property type="entry name" value="GS_BETA_GRASP"/>
    <property type="match status" value="1"/>
</dbReference>
<sequence>MQDFVLYHKEEVLEYLKDHSEVKFCRFLFVDVLGRLLSFTVPSKEVEDAFNNGKGFDGSSVEGFARIFESDLLFIPDPKTFRVLPWKYELAGEVWYEALMFGDIYDAEGNRFEGDSRYALMKTIEQTREAGEPFIGPEIEFFLFENDKSVKLLDAGGYFYSGKWGELRKLAMIYLEKMGIPVECDHHEVAPSQHEIDLKYENALETADRIMLAKYVLKRTAERLNLFVSFMPKPVTNLPGNGMHLHISLFKNGENRFYSPSGLSDFGKRFAMGLIKYGKEIQLVLNQWVNSYKRLRPGYEAPCYLAWGTKNRSLYIRVPNFRKDSKNSYRIELRSPDPACNPYLAFALILKAGLKGVEEGIPISEPQQVNVYELSEEERILKGIENLNSNLKEALELFKSSQLCKEVLGEHIHQKLIENKEKEWESYISEVGTRYENEVSEYEIDKYLPIL</sequence>
<dbReference type="EC" id="6.3.1.2" evidence="9"/>
<dbReference type="PANTHER" id="PTHR43785">
    <property type="entry name" value="GAMMA-GLUTAMYLPUTRESCINE SYNTHETASE"/>
    <property type="match status" value="1"/>
</dbReference>
<feature type="domain" description="GS catalytic" evidence="11">
    <location>
        <begin position="116"/>
        <end position="451"/>
    </location>
</feature>
<evidence type="ECO:0000259" key="10">
    <source>
        <dbReference type="PROSITE" id="PS51986"/>
    </source>
</evidence>
<dbReference type="PROSITE" id="PS00181">
    <property type="entry name" value="GLNA_ATP"/>
    <property type="match status" value="1"/>
</dbReference>
<name>A0A7V3ZX06_UNCW3</name>
<evidence type="ECO:0000313" key="12">
    <source>
        <dbReference type="EMBL" id="HGL16880.1"/>
    </source>
</evidence>
<keyword evidence="5 9" id="KW-0067">ATP-binding</keyword>
<proteinExistence type="inferred from homology"/>
<dbReference type="Gene3D" id="3.30.590.10">
    <property type="entry name" value="Glutamine synthetase/guanido kinase, catalytic domain"/>
    <property type="match status" value="1"/>
</dbReference>
<evidence type="ECO:0000256" key="2">
    <source>
        <dbReference type="ARBA" id="ARBA00009897"/>
    </source>
</evidence>
<dbReference type="SUPFAM" id="SSF55931">
    <property type="entry name" value="Glutamine synthetase/guanido kinase"/>
    <property type="match status" value="1"/>
</dbReference>
<accession>A0A7V3ZX06</accession>
<comment type="similarity">
    <text evidence="2 7 8">Belongs to the glutamine synthetase family.</text>
</comment>
<dbReference type="EMBL" id="DTDJ01000011">
    <property type="protein sequence ID" value="HGL16880.1"/>
    <property type="molecule type" value="Genomic_DNA"/>
</dbReference>
<keyword evidence="6" id="KW-0460">Magnesium</keyword>
<dbReference type="SUPFAM" id="SSF54368">
    <property type="entry name" value="Glutamine synthetase, N-terminal domain"/>
    <property type="match status" value="1"/>
</dbReference>
<dbReference type="GO" id="GO:0004356">
    <property type="term" value="F:glutamine synthetase activity"/>
    <property type="evidence" value="ECO:0007669"/>
    <property type="project" value="UniProtKB-EC"/>
</dbReference>
<dbReference type="InterPro" id="IPR008147">
    <property type="entry name" value="Gln_synt_N"/>
</dbReference>
<dbReference type="InterPro" id="IPR027303">
    <property type="entry name" value="Gln_synth_gly_rich_site"/>
</dbReference>
<evidence type="ECO:0000256" key="8">
    <source>
        <dbReference type="RuleBase" id="RU000384"/>
    </source>
</evidence>
<keyword evidence="4 9" id="KW-0547">Nucleotide-binding</keyword>
<dbReference type="InterPro" id="IPR014746">
    <property type="entry name" value="Gln_synth/guanido_kin_cat_dom"/>
</dbReference>